<dbReference type="PANTHER" id="PTHR13767:SF2">
    <property type="entry name" value="PSEUDOURIDYLATE SYNTHASE TRUB1"/>
    <property type="match status" value="1"/>
</dbReference>
<dbReference type="HOGENOM" id="CLU_032087_0_1_9"/>
<evidence type="ECO:0000256" key="5">
    <source>
        <dbReference type="HAMAP-Rule" id="MF_01080"/>
    </source>
</evidence>
<dbReference type="SUPFAM" id="SSF55120">
    <property type="entry name" value="Pseudouridine synthase"/>
    <property type="match status" value="1"/>
</dbReference>
<dbReference type="GO" id="GO:0031119">
    <property type="term" value="P:tRNA pseudouridine synthesis"/>
    <property type="evidence" value="ECO:0007669"/>
    <property type="project" value="UniProtKB-UniRule"/>
</dbReference>
<dbReference type="GO" id="GO:0160148">
    <property type="term" value="F:tRNA pseudouridine(55) synthase activity"/>
    <property type="evidence" value="ECO:0007669"/>
    <property type="project" value="UniProtKB-EC"/>
</dbReference>
<evidence type="ECO:0000256" key="4">
    <source>
        <dbReference type="ARBA" id="ARBA00023235"/>
    </source>
</evidence>
<dbReference type="FunFam" id="3.30.2350.10:FF:000011">
    <property type="entry name" value="tRNA pseudouridine synthase B"/>
    <property type="match status" value="1"/>
</dbReference>
<dbReference type="AlphaFoldDB" id="D3FU01"/>
<dbReference type="EC" id="5.4.99.25" evidence="5"/>
<feature type="domain" description="Pseudouridine synthase II N-terminal" evidence="6">
    <location>
        <begin position="26"/>
        <end position="182"/>
    </location>
</feature>
<evidence type="ECO:0000259" key="6">
    <source>
        <dbReference type="Pfam" id="PF01509"/>
    </source>
</evidence>
<dbReference type="GO" id="GO:0003723">
    <property type="term" value="F:RNA binding"/>
    <property type="evidence" value="ECO:0007669"/>
    <property type="project" value="InterPro"/>
</dbReference>
<dbReference type="GO" id="GO:1990481">
    <property type="term" value="P:mRNA pseudouridine synthesis"/>
    <property type="evidence" value="ECO:0007669"/>
    <property type="project" value="TreeGrafter"/>
</dbReference>
<organism evidence="8 9">
    <name type="scientific">Alkalihalophilus pseudofirmus (strain ATCC BAA-2126 / JCM 17055 / OF4)</name>
    <name type="common">Bacillus pseudofirmus</name>
    <dbReference type="NCBI Taxonomy" id="398511"/>
    <lineage>
        <taxon>Bacteria</taxon>
        <taxon>Bacillati</taxon>
        <taxon>Bacillota</taxon>
        <taxon>Bacilli</taxon>
        <taxon>Bacillales</taxon>
        <taxon>Bacillaceae</taxon>
        <taxon>Alkalihalophilus</taxon>
    </lineage>
</organism>
<comment type="function">
    <text evidence="5">Responsible for synthesis of pseudouridine from uracil-55 in the psi GC loop of transfer RNAs.</text>
</comment>
<dbReference type="EMBL" id="CP001878">
    <property type="protein sequence ID" value="ADC51982.1"/>
    <property type="molecule type" value="Genomic_DNA"/>
</dbReference>
<keyword evidence="3 5" id="KW-0819">tRNA processing</keyword>
<evidence type="ECO:0000259" key="7">
    <source>
        <dbReference type="Pfam" id="PF16198"/>
    </source>
</evidence>
<comment type="similarity">
    <text evidence="2 5">Belongs to the pseudouridine synthase TruB family. Type 1 subfamily.</text>
</comment>
<dbReference type="InterPro" id="IPR002501">
    <property type="entry name" value="PsdUridine_synth_N"/>
</dbReference>
<dbReference type="InterPro" id="IPR014780">
    <property type="entry name" value="tRNA_psdUridine_synth_TruB"/>
</dbReference>
<dbReference type="InterPro" id="IPR032819">
    <property type="entry name" value="TruB_C"/>
</dbReference>
<protein>
    <recommendedName>
        <fullName evidence="5">tRNA pseudouridine synthase B</fullName>
        <ecNumber evidence="5">5.4.99.25</ecNumber>
    </recommendedName>
    <alternativeName>
        <fullName evidence="5">tRNA pseudouridine(55) synthase</fullName>
        <shortName evidence="5">Psi55 synthase</shortName>
    </alternativeName>
    <alternativeName>
        <fullName evidence="5">tRNA pseudouridylate synthase</fullName>
    </alternativeName>
    <alternativeName>
        <fullName evidence="5">tRNA-uridine isomerase</fullName>
    </alternativeName>
</protein>
<evidence type="ECO:0000313" key="8">
    <source>
        <dbReference type="EMBL" id="ADC51982.1"/>
    </source>
</evidence>
<dbReference type="CDD" id="cd02573">
    <property type="entry name" value="PseudoU_synth_EcTruB"/>
    <property type="match status" value="1"/>
</dbReference>
<feature type="domain" description="tRNA pseudouridylate synthase B C-terminal" evidence="7">
    <location>
        <begin position="183"/>
        <end position="241"/>
    </location>
</feature>
<comment type="catalytic activity">
    <reaction evidence="1 5">
        <text>uridine(55) in tRNA = pseudouridine(55) in tRNA</text>
        <dbReference type="Rhea" id="RHEA:42532"/>
        <dbReference type="Rhea" id="RHEA-COMP:10101"/>
        <dbReference type="Rhea" id="RHEA-COMP:10102"/>
        <dbReference type="ChEBI" id="CHEBI:65314"/>
        <dbReference type="ChEBI" id="CHEBI:65315"/>
        <dbReference type="EC" id="5.4.99.25"/>
    </reaction>
</comment>
<proteinExistence type="inferred from homology"/>
<accession>D3FU01</accession>
<dbReference type="KEGG" id="bpf:BpOF4_19715"/>
<evidence type="ECO:0000256" key="2">
    <source>
        <dbReference type="ARBA" id="ARBA00005642"/>
    </source>
</evidence>
<keyword evidence="4 5" id="KW-0413">Isomerase</keyword>
<evidence type="ECO:0000256" key="3">
    <source>
        <dbReference type="ARBA" id="ARBA00022694"/>
    </source>
</evidence>
<dbReference type="Gene3D" id="3.30.2350.10">
    <property type="entry name" value="Pseudouridine synthase"/>
    <property type="match status" value="1"/>
</dbReference>
<dbReference type="STRING" id="398511.BpOF4_19715"/>
<evidence type="ECO:0000256" key="1">
    <source>
        <dbReference type="ARBA" id="ARBA00000385"/>
    </source>
</evidence>
<dbReference type="HAMAP" id="MF_01080">
    <property type="entry name" value="TruB_bact"/>
    <property type="match status" value="1"/>
</dbReference>
<reference evidence="8 9" key="1">
    <citation type="journal article" date="2011" name="Environ. Microbiol.">
        <title>Genome of alkaliphilic Bacillus pseudofirmus OF4 reveals adaptations that support the ability to grow in an external pH range from 7.5 to 11.4.</title>
        <authorList>
            <person name="Janto B."/>
            <person name="Ahmed A."/>
            <person name="Ito M."/>
            <person name="Liu J."/>
            <person name="Hicks D.B."/>
            <person name="Pagni S."/>
            <person name="Fackelmayer O.J."/>
            <person name="Smith T.A."/>
            <person name="Earl J."/>
            <person name="Elbourne L.D."/>
            <person name="Hassan K."/>
            <person name="Paulsen I.T."/>
            <person name="Kolsto A.B."/>
            <person name="Tourasse N.J."/>
            <person name="Ehrlich G.D."/>
            <person name="Boissy R."/>
            <person name="Ivey D.M."/>
            <person name="Li G."/>
            <person name="Xue Y."/>
            <person name="Ma Y."/>
            <person name="Hu F.Z."/>
            <person name="Krulwich T.A."/>
        </authorList>
    </citation>
    <scope>NUCLEOTIDE SEQUENCE [LARGE SCALE GENOMIC DNA]</scope>
    <source>
        <strain evidence="9">ATCC BAA-2126 / JCM 17055 / OF4</strain>
    </source>
</reference>
<dbReference type="Proteomes" id="UP000001544">
    <property type="component" value="Chromosome"/>
</dbReference>
<name>D3FU01_ALKPO</name>
<dbReference type="Pfam" id="PF01509">
    <property type="entry name" value="TruB_N"/>
    <property type="match status" value="1"/>
</dbReference>
<gene>
    <name evidence="5 8" type="primary">truB</name>
    <name evidence="8" type="ordered locus">BpOF4_19715</name>
</gene>
<dbReference type="Pfam" id="PF16198">
    <property type="entry name" value="TruB_C_2"/>
    <property type="match status" value="1"/>
</dbReference>
<sequence>MNNIEGILALLKPAGMTSHDCVMKIRRLYQTKKVGHTGTLDPDVVGVLPICIGKATKVAQYMSDYSKTYVGEVTIGFSTTTEDASGEVVETKGVNKPWSKEVIIALLDSFKGEITQIPPMYSAVKVNGKKLYEYARANQTVERPTRKVRIHRLELTSDLTLNETSNTFSFSFEVECSKGTYVRTLAVDLGKALGFPAHMSHLKRTASGPFTTEVCTSLSELEEMEGVDERVKVLRPLDEAIAHLPMLIVDKEVEQLIKYGSVLPEEKGLDEMRFTVYNGQGECLAIYQKHPTKPGLIKPEKMIWTS</sequence>
<dbReference type="eggNOG" id="COG0130">
    <property type="taxonomic scope" value="Bacteria"/>
</dbReference>
<keyword evidence="9" id="KW-1185">Reference proteome</keyword>
<dbReference type="NCBIfam" id="TIGR00431">
    <property type="entry name" value="TruB"/>
    <property type="match status" value="1"/>
</dbReference>
<evidence type="ECO:0000313" key="9">
    <source>
        <dbReference type="Proteomes" id="UP000001544"/>
    </source>
</evidence>
<feature type="active site" description="Nucleophile" evidence="5">
    <location>
        <position position="41"/>
    </location>
</feature>
<dbReference type="InterPro" id="IPR020103">
    <property type="entry name" value="PsdUridine_synth_cat_dom_sf"/>
</dbReference>
<dbReference type="PANTHER" id="PTHR13767">
    <property type="entry name" value="TRNA-PSEUDOURIDINE SYNTHASE"/>
    <property type="match status" value="1"/>
</dbReference>